<reference evidence="2 3" key="1">
    <citation type="submission" date="2019-08" db="EMBL/GenBank/DDBJ databases">
        <title>The genome of the soybean aphid Biotype 1, its phylome, world population structure and adaptation to the North American continent.</title>
        <authorList>
            <person name="Giordano R."/>
            <person name="Donthu R.K."/>
            <person name="Hernandez A.G."/>
            <person name="Wright C.L."/>
            <person name="Zimin A.V."/>
        </authorList>
    </citation>
    <scope>NUCLEOTIDE SEQUENCE [LARGE SCALE GENOMIC DNA]</scope>
    <source>
        <tissue evidence="2">Whole aphids</tissue>
    </source>
</reference>
<feature type="domain" description="Reverse transcriptase" evidence="1">
    <location>
        <begin position="338"/>
        <end position="574"/>
    </location>
</feature>
<evidence type="ECO:0000313" key="3">
    <source>
        <dbReference type="Proteomes" id="UP000475862"/>
    </source>
</evidence>
<dbReference type="AlphaFoldDB" id="A0A6G0T6R8"/>
<dbReference type="Proteomes" id="UP000475862">
    <property type="component" value="Unassembled WGS sequence"/>
</dbReference>
<evidence type="ECO:0000259" key="1">
    <source>
        <dbReference type="PROSITE" id="PS50878"/>
    </source>
</evidence>
<dbReference type="OrthoDB" id="6596583at2759"/>
<sequence length="780" mass="91545">MKLINFAVGKGLCIKSTMFPRKEIHKYTWISPDGKYKNQIDHVLVNERFKNGITNVRTLRGADSDSDHLLVGFWVRIKLKKHNKCNTTCMRRYDVEKLEDKRFLKDYNNTIKKIFEEKRIKHTSSVNEIWNKVKDSIETAATGVIGTKRNVSKVWFNNICEEAIRRRKAAREGWLKDTDNETKRTRFITRRKEADKILRCEKRKFVCNLLERAEQDFKANKTRDMYKTIKNLSGDFKRSERFIRDSNGSLVTTNEGIAKEWEKYFEELLNCEEPDELFMFDLGNINNQECPEPTLEEIDLQIKNLKNNKSPGEDGFQAELLKKGGEDVTQWIWQVIKQIWVTEEFPEDWKTSLICPIHKKGNKQDRNNYRGIALLNVAYKVFSNCILTRIKEKTEQTIGEYQGGFRPGKSTTDQIFIIRQLYQKTWEFDREIHTLFVDFKKAYDSIHREILINILKEFYFPQKLVNLVSISIMETVVKIKVGNVKSDPVTVKSGLRQVIREMKIEPHEGIKLRNSTIPLLAYADDIVLMDESQDGVKRLCGRLIDAAQKVGLQINEQKTEYMIIGRHNWMDQVLEVGHFKFKRVNSFKYLGSIVTEKNDITKEVAARIQAGNRIYYGLEKLLSSRSLSREIKRRLYTSLIRPVILYGSETWALRKSDENKFLILERRILRKIFGPIKDITGEWRRRKNIELQEIFNENNIAETIKKKRLRWAGHAIRSQNSLLRMVLEQNPVGKRPLGRPKSRWEDLVKRDIEDLGGGANWKDLAMNRDAWRIGCETGWS</sequence>
<dbReference type="InterPro" id="IPR000477">
    <property type="entry name" value="RT_dom"/>
</dbReference>
<accession>A0A6G0T6R8</accession>
<dbReference type="InterPro" id="IPR036691">
    <property type="entry name" value="Endo/exonu/phosph_ase_sf"/>
</dbReference>
<dbReference type="Pfam" id="PF00078">
    <property type="entry name" value="RVT_1"/>
    <property type="match status" value="1"/>
</dbReference>
<proteinExistence type="predicted"/>
<dbReference type="PANTHER" id="PTHR47027:SF20">
    <property type="entry name" value="REVERSE TRANSCRIPTASE-LIKE PROTEIN WITH RNA-DIRECTED DNA POLYMERASE DOMAIN"/>
    <property type="match status" value="1"/>
</dbReference>
<dbReference type="SUPFAM" id="SSF56672">
    <property type="entry name" value="DNA/RNA polymerases"/>
    <property type="match status" value="1"/>
</dbReference>
<protein>
    <recommendedName>
        <fullName evidence="1">Reverse transcriptase domain-containing protein</fullName>
    </recommendedName>
</protein>
<gene>
    <name evidence="2" type="ORF">AGLY_013535</name>
</gene>
<comment type="caution">
    <text evidence="2">The sequence shown here is derived from an EMBL/GenBank/DDBJ whole genome shotgun (WGS) entry which is preliminary data.</text>
</comment>
<dbReference type="SUPFAM" id="SSF56219">
    <property type="entry name" value="DNase I-like"/>
    <property type="match status" value="1"/>
</dbReference>
<dbReference type="PROSITE" id="PS50878">
    <property type="entry name" value="RT_POL"/>
    <property type="match status" value="1"/>
</dbReference>
<organism evidence="2 3">
    <name type="scientific">Aphis glycines</name>
    <name type="common">Soybean aphid</name>
    <dbReference type="NCBI Taxonomy" id="307491"/>
    <lineage>
        <taxon>Eukaryota</taxon>
        <taxon>Metazoa</taxon>
        <taxon>Ecdysozoa</taxon>
        <taxon>Arthropoda</taxon>
        <taxon>Hexapoda</taxon>
        <taxon>Insecta</taxon>
        <taxon>Pterygota</taxon>
        <taxon>Neoptera</taxon>
        <taxon>Paraneoptera</taxon>
        <taxon>Hemiptera</taxon>
        <taxon>Sternorrhyncha</taxon>
        <taxon>Aphidomorpha</taxon>
        <taxon>Aphidoidea</taxon>
        <taxon>Aphididae</taxon>
        <taxon>Aphidini</taxon>
        <taxon>Aphis</taxon>
        <taxon>Aphis</taxon>
    </lineage>
</organism>
<dbReference type="PANTHER" id="PTHR47027">
    <property type="entry name" value="REVERSE TRANSCRIPTASE DOMAIN-CONTAINING PROTEIN"/>
    <property type="match status" value="1"/>
</dbReference>
<evidence type="ECO:0000313" key="2">
    <source>
        <dbReference type="EMBL" id="KAE9526887.1"/>
    </source>
</evidence>
<dbReference type="CDD" id="cd01650">
    <property type="entry name" value="RT_nLTR_like"/>
    <property type="match status" value="1"/>
</dbReference>
<dbReference type="GO" id="GO:0071897">
    <property type="term" value="P:DNA biosynthetic process"/>
    <property type="evidence" value="ECO:0007669"/>
    <property type="project" value="UniProtKB-ARBA"/>
</dbReference>
<name>A0A6G0T6R8_APHGL</name>
<dbReference type="InterPro" id="IPR043502">
    <property type="entry name" value="DNA/RNA_pol_sf"/>
</dbReference>
<dbReference type="EMBL" id="VYZN01000054">
    <property type="protein sequence ID" value="KAE9526887.1"/>
    <property type="molecule type" value="Genomic_DNA"/>
</dbReference>
<keyword evidence="3" id="KW-1185">Reference proteome</keyword>
<dbReference type="Gene3D" id="3.60.10.10">
    <property type="entry name" value="Endonuclease/exonuclease/phosphatase"/>
    <property type="match status" value="1"/>
</dbReference>